<evidence type="ECO:0000256" key="1">
    <source>
        <dbReference type="ARBA" id="ARBA00004141"/>
    </source>
</evidence>
<organism evidence="8">
    <name type="scientific">Medioppia subpectinata</name>
    <dbReference type="NCBI Taxonomy" id="1979941"/>
    <lineage>
        <taxon>Eukaryota</taxon>
        <taxon>Metazoa</taxon>
        <taxon>Ecdysozoa</taxon>
        <taxon>Arthropoda</taxon>
        <taxon>Chelicerata</taxon>
        <taxon>Arachnida</taxon>
        <taxon>Acari</taxon>
        <taxon>Acariformes</taxon>
        <taxon>Sarcoptiformes</taxon>
        <taxon>Oribatida</taxon>
        <taxon>Brachypylina</taxon>
        <taxon>Oppioidea</taxon>
        <taxon>Oppiidae</taxon>
        <taxon>Medioppia</taxon>
    </lineage>
</organism>
<dbReference type="AlphaFoldDB" id="A0A7R9QC65"/>
<evidence type="ECO:0000313" key="9">
    <source>
        <dbReference type="Proteomes" id="UP000759131"/>
    </source>
</evidence>
<feature type="transmembrane region" description="Helical" evidence="6">
    <location>
        <begin position="7"/>
        <end position="27"/>
    </location>
</feature>
<evidence type="ECO:0000256" key="6">
    <source>
        <dbReference type="SAM" id="Phobius"/>
    </source>
</evidence>
<protein>
    <recommendedName>
        <fullName evidence="7">Cation/H+ exchanger transmembrane domain-containing protein</fullName>
    </recommendedName>
</protein>
<evidence type="ECO:0000313" key="8">
    <source>
        <dbReference type="EMBL" id="CAD7640411.1"/>
    </source>
</evidence>
<dbReference type="InterPro" id="IPR038770">
    <property type="entry name" value="Na+/solute_symporter_sf"/>
</dbReference>
<dbReference type="PANTHER" id="PTHR31102">
    <property type="match status" value="1"/>
</dbReference>
<feature type="transmembrane region" description="Helical" evidence="6">
    <location>
        <begin position="214"/>
        <end position="241"/>
    </location>
</feature>
<feature type="transmembrane region" description="Helical" evidence="6">
    <location>
        <begin position="88"/>
        <end position="106"/>
    </location>
</feature>
<dbReference type="Proteomes" id="UP000759131">
    <property type="component" value="Unassembled WGS sequence"/>
</dbReference>
<comment type="similarity">
    <text evidence="2">Belongs to the monovalent cation:proton antiporter 1 (CPA1) transporter (TC 2.A.36) family.</text>
</comment>
<dbReference type="GO" id="GO:0016020">
    <property type="term" value="C:membrane"/>
    <property type="evidence" value="ECO:0007669"/>
    <property type="project" value="UniProtKB-SubCell"/>
</dbReference>
<feature type="transmembrane region" description="Helical" evidence="6">
    <location>
        <begin position="184"/>
        <end position="208"/>
    </location>
</feature>
<evidence type="ECO:0000256" key="2">
    <source>
        <dbReference type="ARBA" id="ARBA00007367"/>
    </source>
</evidence>
<gene>
    <name evidence="8" type="ORF">OSB1V03_LOCUS18204</name>
</gene>
<dbReference type="GO" id="GO:1902600">
    <property type="term" value="P:proton transmembrane transport"/>
    <property type="evidence" value="ECO:0007669"/>
    <property type="project" value="InterPro"/>
</dbReference>
<dbReference type="PANTHER" id="PTHR31102:SF1">
    <property type="entry name" value="CATION_H+ EXCHANGER DOMAIN-CONTAINING PROTEIN"/>
    <property type="match status" value="1"/>
</dbReference>
<evidence type="ECO:0000259" key="7">
    <source>
        <dbReference type="Pfam" id="PF00999"/>
    </source>
</evidence>
<dbReference type="OrthoDB" id="423807at2759"/>
<feature type="transmembrane region" description="Helical" evidence="6">
    <location>
        <begin position="147"/>
        <end position="164"/>
    </location>
</feature>
<accession>A0A7R9QC65</accession>
<keyword evidence="3 6" id="KW-0812">Transmembrane</keyword>
<dbReference type="Pfam" id="PF00999">
    <property type="entry name" value="Na_H_Exchanger"/>
    <property type="match status" value="1"/>
</dbReference>
<feature type="transmembrane region" description="Helical" evidence="6">
    <location>
        <begin position="341"/>
        <end position="366"/>
    </location>
</feature>
<keyword evidence="9" id="KW-1185">Reference proteome</keyword>
<keyword evidence="5 6" id="KW-0472">Membrane</keyword>
<feature type="transmembrane region" description="Helical" evidence="6">
    <location>
        <begin position="312"/>
        <end position="329"/>
    </location>
</feature>
<keyword evidence="4 6" id="KW-1133">Transmembrane helix</keyword>
<dbReference type="Gene3D" id="1.20.1530.20">
    <property type="match status" value="1"/>
</dbReference>
<feature type="transmembrane region" description="Helical" evidence="6">
    <location>
        <begin position="261"/>
        <end position="278"/>
    </location>
</feature>
<evidence type="ECO:0000256" key="5">
    <source>
        <dbReference type="ARBA" id="ARBA00023136"/>
    </source>
</evidence>
<dbReference type="GO" id="GO:0015297">
    <property type="term" value="F:antiporter activity"/>
    <property type="evidence" value="ECO:0007669"/>
    <property type="project" value="InterPro"/>
</dbReference>
<feature type="domain" description="Cation/H+ exchanger transmembrane" evidence="7">
    <location>
        <begin position="50"/>
        <end position="382"/>
    </location>
</feature>
<proteinExistence type="inferred from homology"/>
<dbReference type="EMBL" id="OC878136">
    <property type="protein sequence ID" value="CAD7640411.1"/>
    <property type="molecule type" value="Genomic_DNA"/>
</dbReference>
<feature type="transmembrane region" description="Helical" evidence="6">
    <location>
        <begin position="39"/>
        <end position="59"/>
    </location>
</feature>
<evidence type="ECO:0000256" key="3">
    <source>
        <dbReference type="ARBA" id="ARBA00022692"/>
    </source>
</evidence>
<comment type="subcellular location">
    <subcellularLocation>
        <location evidence="1">Membrane</location>
        <topology evidence="1">Multi-pass membrane protein</topology>
    </subcellularLocation>
</comment>
<name>A0A7R9QC65_9ACAR</name>
<reference evidence="8" key="1">
    <citation type="submission" date="2020-11" db="EMBL/GenBank/DDBJ databases">
        <authorList>
            <person name="Tran Van P."/>
        </authorList>
    </citation>
    <scope>NUCLEOTIDE SEQUENCE</scope>
</reference>
<feature type="non-terminal residue" evidence="8">
    <location>
        <position position="1"/>
    </location>
</feature>
<dbReference type="InterPro" id="IPR051843">
    <property type="entry name" value="CPA1_transporter"/>
</dbReference>
<feature type="transmembrane region" description="Helical" evidence="6">
    <location>
        <begin position="118"/>
        <end position="141"/>
    </location>
</feature>
<evidence type="ECO:0000256" key="4">
    <source>
        <dbReference type="ARBA" id="ARBA00022989"/>
    </source>
</evidence>
<sequence length="385" mass="42720">MKMTKMLIKYITPVIIIIEIWCLLWSILGEEALPPNGSLFQLLFLFVMSYICGQIVAFIHLPQLLGMLFIGFTFANIFELNLNHKLSSIIRSIAVVIILLRAGLGLDIKMIKKLSAVCLRLSLIPCVVEAITFSIFAYLLIGFPYKWALLLGFILSGVSSAIVIPQMISLEAKHLGTDKGIPTLLMASASVDNVMAITGFSMCLGLVFDINSSIVWSVLRGPVSVLTGVVLGTLFGVILWYIPDKYNDYKLPQNGSHFPRLVLLLLTAMLLVFVSKSLNFDGTGPLGCVILGFVASIKWRNTHFYEPIRENLKFLWIIFETFLFVLIGTEVKISDLKGESIGFAIMCLLIGLIFRSIVSAIVVYGVDLKTKEKLFIALSWIPKAT</sequence>
<dbReference type="EMBL" id="CAJPIZ010023561">
    <property type="protein sequence ID" value="CAG2118252.1"/>
    <property type="molecule type" value="Genomic_DNA"/>
</dbReference>
<dbReference type="InterPro" id="IPR006153">
    <property type="entry name" value="Cation/H_exchanger_TM"/>
</dbReference>